<dbReference type="GO" id="GO:0005615">
    <property type="term" value="C:extracellular space"/>
    <property type="evidence" value="ECO:0007669"/>
    <property type="project" value="InterPro"/>
</dbReference>
<evidence type="ECO:0000313" key="3">
    <source>
        <dbReference type="Proteomes" id="UP000095282"/>
    </source>
</evidence>
<protein>
    <submittedName>
        <fullName evidence="4">SERPIN domain-containing protein</fullName>
    </submittedName>
</protein>
<sequence>MALLLQSETDFGLSLLRQQNLSESLVFSPLSIALALSLVHVAANGETRNEIREALVRGATDEQFEQHFANISAALLAAEKGTQVNIANHVFSKSGFSIKQSYLDAVKKLYNAGASSLDFSDKEASAEAINKFVRENTGDHIKKIISADSIKEDLVAVLTNALYFKADWLNKFKKESTFKREFFSSEDSKREIDFLHASMVHRSYAENDQFQVLSLPYKDETFALTIFLPKTRFGLADALKSIDSATIQHLLSNVSDTFVNVRIPKWKIETELGLNEALQSIGIKKAFSGDADLGNLADGVFVSAVTHKALIEVDEDGTKAAAATTVSISLKSAMFPIDEPIEFRADHPFLFVLSKDNHPLFVGLHH</sequence>
<dbReference type="STRING" id="1561998.A0A1I7V443"/>
<keyword evidence="3" id="KW-1185">Reference proteome</keyword>
<dbReference type="SUPFAM" id="SSF56574">
    <property type="entry name" value="Serpins"/>
    <property type="match status" value="1"/>
</dbReference>
<dbReference type="eggNOG" id="KOG2392">
    <property type="taxonomic scope" value="Eukaryota"/>
</dbReference>
<dbReference type="Pfam" id="PF00079">
    <property type="entry name" value="Serpin"/>
    <property type="match status" value="1"/>
</dbReference>
<dbReference type="Gene3D" id="3.30.497.10">
    <property type="entry name" value="Antithrombin, subunit I, domain 2"/>
    <property type="match status" value="1"/>
</dbReference>
<evidence type="ECO:0000259" key="2">
    <source>
        <dbReference type="SMART" id="SM00093"/>
    </source>
</evidence>
<dbReference type="InterPro" id="IPR000215">
    <property type="entry name" value="Serpin_fam"/>
</dbReference>
<dbReference type="CDD" id="cd19581">
    <property type="entry name" value="serpinL_nematode"/>
    <property type="match status" value="1"/>
</dbReference>
<feature type="domain" description="Serpin" evidence="2">
    <location>
        <begin position="13"/>
        <end position="363"/>
    </location>
</feature>
<dbReference type="InterPro" id="IPR036186">
    <property type="entry name" value="Serpin_sf"/>
</dbReference>
<evidence type="ECO:0000313" key="4">
    <source>
        <dbReference type="WBParaSite" id="Csp11.Scaffold630.g22197.t1"/>
    </source>
</evidence>
<dbReference type="PANTHER" id="PTHR11461">
    <property type="entry name" value="SERINE PROTEASE INHIBITOR, SERPIN"/>
    <property type="match status" value="1"/>
</dbReference>
<dbReference type="Gene3D" id="2.30.39.10">
    <property type="entry name" value="Alpha-1-antitrypsin, domain 1"/>
    <property type="match status" value="1"/>
</dbReference>
<dbReference type="InterPro" id="IPR042185">
    <property type="entry name" value="Serpin_sf_2"/>
</dbReference>
<evidence type="ECO:0000256" key="1">
    <source>
        <dbReference type="RuleBase" id="RU000411"/>
    </source>
</evidence>
<dbReference type="PROSITE" id="PS00284">
    <property type="entry name" value="SERPIN"/>
    <property type="match status" value="1"/>
</dbReference>
<dbReference type="PANTHER" id="PTHR11461:SF299">
    <property type="entry name" value="SERINE OR CYSTEINE PROTEASE INHIBITOR-RELATED"/>
    <property type="match status" value="1"/>
</dbReference>
<dbReference type="InterPro" id="IPR042178">
    <property type="entry name" value="Serpin_sf_1"/>
</dbReference>
<proteinExistence type="inferred from homology"/>
<dbReference type="SMART" id="SM00093">
    <property type="entry name" value="SERPIN"/>
    <property type="match status" value="1"/>
</dbReference>
<reference evidence="4" key="1">
    <citation type="submission" date="2016-11" db="UniProtKB">
        <authorList>
            <consortium name="WormBaseParasite"/>
        </authorList>
    </citation>
    <scope>IDENTIFICATION</scope>
</reference>
<dbReference type="GO" id="GO:0004867">
    <property type="term" value="F:serine-type endopeptidase inhibitor activity"/>
    <property type="evidence" value="ECO:0007669"/>
    <property type="project" value="InterPro"/>
</dbReference>
<dbReference type="InterPro" id="IPR023796">
    <property type="entry name" value="Serpin_dom"/>
</dbReference>
<dbReference type="AlphaFoldDB" id="A0A1I7V443"/>
<dbReference type="InterPro" id="IPR023795">
    <property type="entry name" value="Serpin_CS"/>
</dbReference>
<accession>A0A1I7V443</accession>
<name>A0A1I7V443_9PELO</name>
<organism evidence="3 4">
    <name type="scientific">Caenorhabditis tropicalis</name>
    <dbReference type="NCBI Taxonomy" id="1561998"/>
    <lineage>
        <taxon>Eukaryota</taxon>
        <taxon>Metazoa</taxon>
        <taxon>Ecdysozoa</taxon>
        <taxon>Nematoda</taxon>
        <taxon>Chromadorea</taxon>
        <taxon>Rhabditida</taxon>
        <taxon>Rhabditina</taxon>
        <taxon>Rhabditomorpha</taxon>
        <taxon>Rhabditoidea</taxon>
        <taxon>Rhabditidae</taxon>
        <taxon>Peloderinae</taxon>
        <taxon>Caenorhabditis</taxon>
    </lineage>
</organism>
<dbReference type="WBParaSite" id="Csp11.Scaffold630.g22197.t1">
    <property type="protein sequence ID" value="Csp11.Scaffold630.g22197.t1"/>
    <property type="gene ID" value="Csp11.Scaffold630.g22197"/>
</dbReference>
<dbReference type="Proteomes" id="UP000095282">
    <property type="component" value="Unplaced"/>
</dbReference>
<comment type="similarity">
    <text evidence="1">Belongs to the serpin family.</text>
</comment>